<evidence type="ECO:0000256" key="1">
    <source>
        <dbReference type="PROSITE-ProRule" id="PRU00169"/>
    </source>
</evidence>
<evidence type="ECO:0000259" key="3">
    <source>
        <dbReference type="PROSITE" id="PS50930"/>
    </source>
</evidence>
<dbReference type="PROSITE" id="PS50930">
    <property type="entry name" value="HTH_LYTTR"/>
    <property type="match status" value="1"/>
</dbReference>
<sequence>MKMKCLIVDDEHLARKGLEDFVLRTPFLEHVASLSSALEALTFLKSNAVDVVFLDIQMPDMTGVELIQALNRPPQVIFTTAHREFAVDGFNLDATDFLLKPFSYTRFLKAVDKTVLNGIKGSREDKTHIFIKSDGTIVKVQIDHITFVETAKDYVFVHTINERYLTLVSLRQLEQELPDSKFMRVHRSYLVGLQHVKKLEGNLLYVGSQKITISRTLRNEVYQRIVGNNLIGRSSEKDV</sequence>
<evidence type="ECO:0000313" key="5">
    <source>
        <dbReference type="Proteomes" id="UP000276603"/>
    </source>
</evidence>
<dbReference type="Gene3D" id="3.40.50.2300">
    <property type="match status" value="1"/>
</dbReference>
<dbReference type="EMBL" id="RBCJ01000003">
    <property type="protein sequence ID" value="RKN79298.1"/>
    <property type="molecule type" value="Genomic_DNA"/>
</dbReference>
<evidence type="ECO:0000313" key="4">
    <source>
        <dbReference type="EMBL" id="RKN79298.1"/>
    </source>
</evidence>
<dbReference type="Pfam" id="PF00072">
    <property type="entry name" value="Response_reg"/>
    <property type="match status" value="1"/>
</dbReference>
<keyword evidence="5" id="KW-1185">Reference proteome</keyword>
<comment type="caution">
    <text evidence="4">The sequence shown here is derived from an EMBL/GenBank/DDBJ whole genome shotgun (WGS) entry which is preliminary data.</text>
</comment>
<dbReference type="GO" id="GO:0003677">
    <property type="term" value="F:DNA binding"/>
    <property type="evidence" value="ECO:0007669"/>
    <property type="project" value="UniProtKB-KW"/>
</dbReference>
<dbReference type="InterPro" id="IPR001789">
    <property type="entry name" value="Sig_transdc_resp-reg_receiver"/>
</dbReference>
<dbReference type="SMART" id="SM00850">
    <property type="entry name" value="LytTR"/>
    <property type="match status" value="1"/>
</dbReference>
<dbReference type="InterPro" id="IPR007492">
    <property type="entry name" value="LytTR_DNA-bd_dom"/>
</dbReference>
<dbReference type="Gene3D" id="2.40.50.1020">
    <property type="entry name" value="LytTr DNA-binding domain"/>
    <property type="match status" value="1"/>
</dbReference>
<keyword evidence="1" id="KW-0597">Phosphoprotein</keyword>
<name>A0A3B0C4D8_9FLAO</name>
<proteinExistence type="predicted"/>
<dbReference type="SUPFAM" id="SSF52172">
    <property type="entry name" value="CheY-like"/>
    <property type="match status" value="1"/>
</dbReference>
<organism evidence="4 5">
    <name type="scientific">Ulvibacterium marinum</name>
    <dbReference type="NCBI Taxonomy" id="2419782"/>
    <lineage>
        <taxon>Bacteria</taxon>
        <taxon>Pseudomonadati</taxon>
        <taxon>Bacteroidota</taxon>
        <taxon>Flavobacteriia</taxon>
        <taxon>Flavobacteriales</taxon>
        <taxon>Flavobacteriaceae</taxon>
        <taxon>Ulvibacterium</taxon>
    </lineage>
</organism>
<dbReference type="Proteomes" id="UP000276603">
    <property type="component" value="Unassembled WGS sequence"/>
</dbReference>
<dbReference type="PANTHER" id="PTHR37299">
    <property type="entry name" value="TRANSCRIPTIONAL REGULATOR-RELATED"/>
    <property type="match status" value="1"/>
</dbReference>
<dbReference type="InterPro" id="IPR011006">
    <property type="entry name" value="CheY-like_superfamily"/>
</dbReference>
<dbReference type="Pfam" id="PF04397">
    <property type="entry name" value="LytTR"/>
    <property type="match status" value="1"/>
</dbReference>
<accession>A0A3B0C4D8</accession>
<evidence type="ECO:0000259" key="2">
    <source>
        <dbReference type="PROSITE" id="PS50110"/>
    </source>
</evidence>
<reference evidence="4 5" key="1">
    <citation type="submission" date="2018-10" db="EMBL/GenBank/DDBJ databases">
        <title>Ulvibacterium marinum gen. nov., sp. nov., a novel marine bacterium of the family Flavobacteriaceae, isolated from a culture of the green alga Ulva prolifera.</title>
        <authorList>
            <person name="Zhang Z."/>
        </authorList>
    </citation>
    <scope>NUCLEOTIDE SEQUENCE [LARGE SCALE GENOMIC DNA]</scope>
    <source>
        <strain evidence="4 5">CCMM003</strain>
    </source>
</reference>
<dbReference type="GO" id="GO:0000156">
    <property type="term" value="F:phosphorelay response regulator activity"/>
    <property type="evidence" value="ECO:0007669"/>
    <property type="project" value="InterPro"/>
</dbReference>
<dbReference type="PANTHER" id="PTHR37299:SF1">
    <property type="entry name" value="STAGE 0 SPORULATION PROTEIN A HOMOLOG"/>
    <property type="match status" value="1"/>
</dbReference>
<dbReference type="PROSITE" id="PS50110">
    <property type="entry name" value="RESPONSE_REGULATORY"/>
    <property type="match status" value="1"/>
</dbReference>
<protein>
    <submittedName>
        <fullName evidence="4">DNA-binding response regulator</fullName>
    </submittedName>
</protein>
<dbReference type="SMART" id="SM00448">
    <property type="entry name" value="REC"/>
    <property type="match status" value="1"/>
</dbReference>
<keyword evidence="4" id="KW-0238">DNA-binding</keyword>
<dbReference type="AlphaFoldDB" id="A0A3B0C4D8"/>
<dbReference type="InterPro" id="IPR046947">
    <property type="entry name" value="LytR-like"/>
</dbReference>
<gene>
    <name evidence="4" type="ORF">D7Z94_13300</name>
</gene>
<feature type="domain" description="HTH LytTR-type" evidence="3">
    <location>
        <begin position="129"/>
        <end position="227"/>
    </location>
</feature>
<feature type="modified residue" description="4-aspartylphosphate" evidence="1">
    <location>
        <position position="55"/>
    </location>
</feature>
<feature type="domain" description="Response regulatory" evidence="2">
    <location>
        <begin position="4"/>
        <end position="115"/>
    </location>
</feature>